<name>A0A1A8D111_NOTKA</name>
<feature type="non-terminal residue" evidence="1">
    <location>
        <position position="1"/>
    </location>
</feature>
<accession>A0A1A8D111</accession>
<reference evidence="1" key="1">
    <citation type="submission" date="2016-05" db="EMBL/GenBank/DDBJ databases">
        <authorList>
            <person name="Lavstsen T."/>
            <person name="Jespersen J.S."/>
        </authorList>
    </citation>
    <scope>NUCLEOTIDE SEQUENCE</scope>
    <source>
        <tissue evidence="1">Brain</tissue>
    </source>
</reference>
<proteinExistence type="predicted"/>
<dbReference type="EMBL" id="HADZ01021836">
    <property type="protein sequence ID" value="SBP85777.1"/>
    <property type="molecule type" value="Transcribed_RNA"/>
</dbReference>
<dbReference type="AlphaFoldDB" id="A0A1A8D111"/>
<gene>
    <name evidence="1" type="primary">Nfu_g_1_000984</name>
</gene>
<sequence>QIISNWFPVTATVTRSEPSPGPLGCSGTEESHHEWSWCCHVRMDQNICARLLTLC</sequence>
<organism evidence="1">
    <name type="scientific">Nothobranchius kadleci</name>
    <name type="common">African annual killifish</name>
    <dbReference type="NCBI Taxonomy" id="1051664"/>
    <lineage>
        <taxon>Eukaryota</taxon>
        <taxon>Metazoa</taxon>
        <taxon>Chordata</taxon>
        <taxon>Craniata</taxon>
        <taxon>Vertebrata</taxon>
        <taxon>Euteleostomi</taxon>
        <taxon>Actinopterygii</taxon>
        <taxon>Neopterygii</taxon>
        <taxon>Teleostei</taxon>
        <taxon>Neoteleostei</taxon>
        <taxon>Acanthomorphata</taxon>
        <taxon>Ovalentaria</taxon>
        <taxon>Atherinomorphae</taxon>
        <taxon>Cyprinodontiformes</taxon>
        <taxon>Nothobranchiidae</taxon>
        <taxon>Nothobranchius</taxon>
    </lineage>
</organism>
<evidence type="ECO:0000313" key="1">
    <source>
        <dbReference type="EMBL" id="SBP85777.1"/>
    </source>
</evidence>
<reference evidence="1" key="2">
    <citation type="submission" date="2016-06" db="EMBL/GenBank/DDBJ databases">
        <title>The genome of a short-lived fish provides insights into sex chromosome evolution and the genetic control of aging.</title>
        <authorList>
            <person name="Reichwald K."/>
            <person name="Felder M."/>
            <person name="Petzold A."/>
            <person name="Koch P."/>
            <person name="Groth M."/>
            <person name="Platzer M."/>
        </authorList>
    </citation>
    <scope>NUCLEOTIDE SEQUENCE</scope>
    <source>
        <tissue evidence="1">Brain</tissue>
    </source>
</reference>
<protein>
    <submittedName>
        <fullName evidence="1">Uncharacterized protein</fullName>
    </submittedName>
</protein>